<dbReference type="EC" id="2.7.11.1" evidence="1"/>
<feature type="region of interest" description="Disordered" evidence="5">
    <location>
        <begin position="850"/>
        <end position="898"/>
    </location>
</feature>
<sequence length="1319" mass="149387">MERNIAALGTWVIADAFRVRTEKKIGAGSFGHVYKAVVQGTGEEVAVKVEPSNCKSPCLYYETRLYRLLQGQVGIPNVRWYGVEAGYNIMVMDLLGASLDDLFVRCNRRFSLQTVLMIAEQVISRVEYLHSKDFIHRDLKPGNLTIGRGKKGNVIYLIDLGLSKRYRDNKTHQHIAYRETKGITGTVRYSSMNAHIGIEGSRRDDLESLAYIFIEFLTGTLPWSRVKEGSKRKKFMRIGDLKMSIPIEELCKGLPQEFATYLTYCRSLRFDEKPDYSYLRRLFRGLFNKEGFSKDVKFDWVKEEKEPEKAGKNQQEQQIKLFDDDGAVNERAQLDWKNDHRIIGSEDGSEREFIRRENEKLQSQRKVRDDRENSRMRSNRGKDAQSSWRNPTHVSQTNPVPSGVVRTNINRSTADNRGKGTLGLNSQQQHERNRRAKNARTQLAVYKKGMIDPREKEKEWAREREMEKEREKVRREEQENGRERRREKQKTKEMMMEQERQLRKNQRAQKQKEEKEKEEKRKEREEKRKAEMEQERLNEEAEFKRQLEQTNQPGSPVETPNDASPSKPQLPTPQVHLLTTSTETQRRKERLKMERLKKMSMGIYLNKATADLTSDPHEPTGRPDQIIPLGLSQTHRPVQETPTPISAPVKPRETPTPISAPVKPRETTKTKTRDVINEWDDFSKAPRTNVLLSFSHPSQPKTDTTSSPPNDTSTPKDSPPRDLPSVFVETSKPLFPSSQSHLPQPPLQAQQPSTPPFPSPTTSTPTSVSPSPLSQSPVTRPQTHFGIPQINPELKNEADITKAVMLTKEDIIPDDKDRIVMVDMTTSMKKILRPSIPLAAVPLPQLSSTLSASLPPEASIGSKEPSGHQEDGDRKDDEQDSVGRGQGQTPVPLSPSAQLRSGLTMAKAADQEIIDGPIANTRYFPFFAPADETSSRYSRPSLFSRHHPPLFNQNGLIVKKNTKRLFFGNLHNQYENMLGQRERGRRETVSGINPLLERDSIRRGSFVREIPGFRQKQGSAQDKSVEAGGQPSPQLAMEKKEPSITSSIHAHSHSPPKEPSVEKPSPVQSLRRSMHLTISAEQISLSDGTGNKEEFDEEASKCIANDMNEILNELKQSQVNTPKSFIFTPPASPTTSVHSNHSTKLSLHRHPQSPLVQNEVLNSPTSLVGNDQVNGTHSRNRSLLSSSYPPPLRTRDKDPTQKSPVSQQANIQSPHSDAHPRQTFPSKQHTKDPSPANRSESDESDSSDDLISFIHKRARQSSHDSPTASPPSRPSPHPFYTSGGSIKRAPQSLTQPEWLQQTNNPLQSIDFFIPLSNDH</sequence>
<feature type="binding site" evidence="4">
    <location>
        <position position="48"/>
    </location>
    <ligand>
        <name>ATP</name>
        <dbReference type="ChEBI" id="CHEBI:30616"/>
    </ligand>
</feature>
<evidence type="ECO:0000313" key="7">
    <source>
        <dbReference type="EMBL" id="KAK2964366.1"/>
    </source>
</evidence>
<feature type="compositionally biased region" description="Low complexity" evidence="5">
    <location>
        <begin position="700"/>
        <end position="716"/>
    </location>
</feature>
<feature type="region of interest" description="Disordered" evidence="5">
    <location>
        <begin position="633"/>
        <end position="795"/>
    </location>
</feature>
<dbReference type="CDD" id="cd14016">
    <property type="entry name" value="STKc_CK1"/>
    <property type="match status" value="1"/>
</dbReference>
<keyword evidence="8" id="KW-1185">Reference proteome</keyword>
<feature type="compositionally biased region" description="Polar residues" evidence="5">
    <location>
        <begin position="1154"/>
        <end position="1177"/>
    </location>
</feature>
<dbReference type="InterPro" id="IPR008271">
    <property type="entry name" value="Ser/Thr_kinase_AS"/>
</dbReference>
<dbReference type="GO" id="GO:0050321">
    <property type="term" value="F:tau-protein kinase activity"/>
    <property type="evidence" value="ECO:0007669"/>
    <property type="project" value="UniProtKB-EC"/>
</dbReference>
<keyword evidence="7" id="KW-0418">Kinase</keyword>
<feature type="compositionally biased region" description="Polar residues" evidence="5">
    <location>
        <begin position="887"/>
        <end position="898"/>
    </location>
</feature>
<reference evidence="7 8" key="1">
    <citation type="journal article" date="2022" name="bioRxiv">
        <title>Genomics of Preaxostyla Flagellates Illuminates Evolutionary Transitions and the Path Towards Mitochondrial Loss.</title>
        <authorList>
            <person name="Novak L.V.F."/>
            <person name="Treitli S.C."/>
            <person name="Pyrih J."/>
            <person name="Halakuc P."/>
            <person name="Pipaliya S.V."/>
            <person name="Vacek V."/>
            <person name="Brzon O."/>
            <person name="Soukal P."/>
            <person name="Eme L."/>
            <person name="Dacks J.B."/>
            <person name="Karnkowska A."/>
            <person name="Elias M."/>
            <person name="Hampl V."/>
        </authorList>
    </citation>
    <scope>NUCLEOTIDE SEQUENCE [LARGE SCALE GENOMIC DNA]</scope>
    <source>
        <strain evidence="7">NAU3</strain>
        <tissue evidence="7">Gut</tissue>
    </source>
</reference>
<dbReference type="InterPro" id="IPR017441">
    <property type="entry name" value="Protein_kinase_ATP_BS"/>
</dbReference>
<dbReference type="InterPro" id="IPR011009">
    <property type="entry name" value="Kinase-like_dom_sf"/>
</dbReference>
<feature type="region of interest" description="Disordered" evidence="5">
    <location>
        <begin position="347"/>
        <end position="596"/>
    </location>
</feature>
<feature type="compositionally biased region" description="Basic and acidic residues" evidence="5">
    <location>
        <begin position="663"/>
        <end position="684"/>
    </location>
</feature>
<evidence type="ECO:0000259" key="6">
    <source>
        <dbReference type="PROSITE" id="PS50011"/>
    </source>
</evidence>
<feature type="domain" description="Protein kinase" evidence="6">
    <location>
        <begin position="19"/>
        <end position="287"/>
    </location>
</feature>
<dbReference type="Gene3D" id="1.10.510.10">
    <property type="entry name" value="Transferase(Phosphotransferase) domain 1"/>
    <property type="match status" value="1"/>
</dbReference>
<name>A0ABQ9YKS6_9EUKA</name>
<feature type="compositionally biased region" description="Polar residues" evidence="5">
    <location>
        <begin position="1133"/>
        <end position="1145"/>
    </location>
</feature>
<gene>
    <name evidence="7" type="ORF">BLNAU_897</name>
</gene>
<evidence type="ECO:0000256" key="1">
    <source>
        <dbReference type="ARBA" id="ARBA00012513"/>
    </source>
</evidence>
<dbReference type="PROSITE" id="PS00108">
    <property type="entry name" value="PROTEIN_KINASE_ST"/>
    <property type="match status" value="1"/>
</dbReference>
<dbReference type="PROSITE" id="PS50011">
    <property type="entry name" value="PROTEIN_KINASE_DOM"/>
    <property type="match status" value="1"/>
</dbReference>
<dbReference type="InterPro" id="IPR000719">
    <property type="entry name" value="Prot_kinase_dom"/>
</dbReference>
<feature type="compositionally biased region" description="Polar residues" evidence="5">
    <location>
        <begin position="1291"/>
        <end position="1306"/>
    </location>
</feature>
<feature type="compositionally biased region" description="Basic and acidic residues" evidence="5">
    <location>
        <begin position="865"/>
        <end position="877"/>
    </location>
</feature>
<dbReference type="Proteomes" id="UP001281761">
    <property type="component" value="Unassembled WGS sequence"/>
</dbReference>
<proteinExistence type="predicted"/>
<accession>A0ABQ9YKS6</accession>
<feature type="region of interest" description="Disordered" evidence="5">
    <location>
        <begin position="1124"/>
        <end position="1306"/>
    </location>
</feature>
<feature type="compositionally biased region" description="Polar residues" evidence="5">
    <location>
        <begin position="384"/>
        <end position="415"/>
    </location>
</feature>
<dbReference type="InterPro" id="IPR050235">
    <property type="entry name" value="CK1_Ser-Thr_kinase"/>
</dbReference>
<feature type="region of interest" description="Disordered" evidence="5">
    <location>
        <begin position="609"/>
        <end position="628"/>
    </location>
</feature>
<feature type="compositionally biased region" description="Pro residues" evidence="5">
    <location>
        <begin position="1268"/>
        <end position="1277"/>
    </location>
</feature>
<evidence type="ECO:0000256" key="4">
    <source>
        <dbReference type="PROSITE-ProRule" id="PRU10141"/>
    </source>
</evidence>
<dbReference type="PROSITE" id="PS00107">
    <property type="entry name" value="PROTEIN_KINASE_ATP"/>
    <property type="match status" value="1"/>
</dbReference>
<feature type="region of interest" description="Disordered" evidence="5">
    <location>
        <begin position="1007"/>
        <end position="1069"/>
    </location>
</feature>
<feature type="compositionally biased region" description="Basic and acidic residues" evidence="5">
    <location>
        <begin position="510"/>
        <end position="547"/>
    </location>
</feature>
<feature type="region of interest" description="Disordered" evidence="5">
    <location>
        <begin position="305"/>
        <end position="324"/>
    </location>
</feature>
<feature type="compositionally biased region" description="Low complexity" evidence="5">
    <location>
        <begin position="733"/>
        <end position="752"/>
    </location>
</feature>
<evidence type="ECO:0000256" key="5">
    <source>
        <dbReference type="SAM" id="MobiDB-lite"/>
    </source>
</evidence>
<evidence type="ECO:0000256" key="2">
    <source>
        <dbReference type="ARBA" id="ARBA00022741"/>
    </source>
</evidence>
<dbReference type="SUPFAM" id="SSF56112">
    <property type="entry name" value="Protein kinase-like (PK-like)"/>
    <property type="match status" value="1"/>
</dbReference>
<keyword evidence="7" id="KW-0808">Transferase</keyword>
<dbReference type="Pfam" id="PF00069">
    <property type="entry name" value="Pkinase"/>
    <property type="match status" value="1"/>
</dbReference>
<feature type="compositionally biased region" description="Polar residues" evidence="5">
    <location>
        <begin position="633"/>
        <end position="644"/>
    </location>
</feature>
<feature type="compositionally biased region" description="Polar residues" evidence="5">
    <location>
        <begin position="1201"/>
        <end position="1215"/>
    </location>
</feature>
<feature type="compositionally biased region" description="Low complexity" evidence="5">
    <location>
        <begin position="760"/>
        <end position="779"/>
    </location>
</feature>
<dbReference type="PANTHER" id="PTHR11909">
    <property type="entry name" value="CASEIN KINASE-RELATED"/>
    <property type="match status" value="1"/>
</dbReference>
<dbReference type="SMART" id="SM00220">
    <property type="entry name" value="S_TKc"/>
    <property type="match status" value="1"/>
</dbReference>
<feature type="compositionally biased region" description="Polar residues" evidence="5">
    <location>
        <begin position="690"/>
        <end position="699"/>
    </location>
</feature>
<feature type="compositionally biased region" description="Basic and acidic residues" evidence="5">
    <location>
        <begin position="347"/>
        <end position="383"/>
    </location>
</feature>
<dbReference type="EMBL" id="JARBJD010000003">
    <property type="protein sequence ID" value="KAK2964366.1"/>
    <property type="molecule type" value="Genomic_DNA"/>
</dbReference>
<keyword evidence="2 4" id="KW-0547">Nucleotide-binding</keyword>
<protein>
    <recommendedName>
        <fullName evidence="1">non-specific serine/threonine protein kinase</fullName>
        <ecNumber evidence="1">2.7.11.1</ecNumber>
    </recommendedName>
</protein>
<feature type="compositionally biased region" description="Basic and acidic residues" evidence="5">
    <location>
        <begin position="449"/>
        <end position="502"/>
    </location>
</feature>
<evidence type="ECO:0000256" key="3">
    <source>
        <dbReference type="ARBA" id="ARBA00022840"/>
    </source>
</evidence>
<keyword evidence="3 4" id="KW-0067">ATP-binding</keyword>
<comment type="caution">
    <text evidence="7">The sequence shown here is derived from an EMBL/GenBank/DDBJ whole genome shotgun (WGS) entry which is preliminary data.</text>
</comment>
<evidence type="ECO:0000313" key="8">
    <source>
        <dbReference type="Proteomes" id="UP001281761"/>
    </source>
</evidence>
<organism evidence="7 8">
    <name type="scientific">Blattamonas nauphoetae</name>
    <dbReference type="NCBI Taxonomy" id="2049346"/>
    <lineage>
        <taxon>Eukaryota</taxon>
        <taxon>Metamonada</taxon>
        <taxon>Preaxostyla</taxon>
        <taxon>Oxymonadida</taxon>
        <taxon>Blattamonas</taxon>
    </lineage>
</organism>